<comment type="caution">
    <text evidence="1">The sequence shown here is derived from an EMBL/GenBank/DDBJ whole genome shotgun (WGS) entry which is preliminary data.</text>
</comment>
<dbReference type="Proteomes" id="UP001152622">
    <property type="component" value="Chromosome 10"/>
</dbReference>
<accession>A0A9Q1EZU6</accession>
<name>A0A9Q1EZU6_SYNKA</name>
<evidence type="ECO:0000313" key="2">
    <source>
        <dbReference type="Proteomes" id="UP001152622"/>
    </source>
</evidence>
<gene>
    <name evidence="1" type="ORF">SKAU_G00268200</name>
</gene>
<keyword evidence="2" id="KW-1185">Reference proteome</keyword>
<sequence>MYTCTIGSWETRPRLLSISRSVRSPSLLEPAGRGAPRRRLSSSCPVAACLPVTPSPRPQRAALPRWAQLFPTSRSPPRLSLLTHTL</sequence>
<dbReference type="AlphaFoldDB" id="A0A9Q1EZU6"/>
<organism evidence="1 2">
    <name type="scientific">Synaphobranchus kaupii</name>
    <name type="common">Kaup's arrowtooth eel</name>
    <dbReference type="NCBI Taxonomy" id="118154"/>
    <lineage>
        <taxon>Eukaryota</taxon>
        <taxon>Metazoa</taxon>
        <taxon>Chordata</taxon>
        <taxon>Craniata</taxon>
        <taxon>Vertebrata</taxon>
        <taxon>Euteleostomi</taxon>
        <taxon>Actinopterygii</taxon>
        <taxon>Neopterygii</taxon>
        <taxon>Teleostei</taxon>
        <taxon>Anguilliformes</taxon>
        <taxon>Synaphobranchidae</taxon>
        <taxon>Synaphobranchus</taxon>
    </lineage>
</organism>
<dbReference type="EMBL" id="JAINUF010000010">
    <property type="protein sequence ID" value="KAJ8348231.1"/>
    <property type="molecule type" value="Genomic_DNA"/>
</dbReference>
<reference evidence="1" key="1">
    <citation type="journal article" date="2023" name="Science">
        <title>Genome structures resolve the early diversification of teleost fishes.</title>
        <authorList>
            <person name="Parey E."/>
            <person name="Louis A."/>
            <person name="Montfort J."/>
            <person name="Bouchez O."/>
            <person name="Roques C."/>
            <person name="Iampietro C."/>
            <person name="Lluch J."/>
            <person name="Castinel A."/>
            <person name="Donnadieu C."/>
            <person name="Desvignes T."/>
            <person name="Floi Bucao C."/>
            <person name="Jouanno E."/>
            <person name="Wen M."/>
            <person name="Mejri S."/>
            <person name="Dirks R."/>
            <person name="Jansen H."/>
            <person name="Henkel C."/>
            <person name="Chen W.J."/>
            <person name="Zahm M."/>
            <person name="Cabau C."/>
            <person name="Klopp C."/>
            <person name="Thompson A.W."/>
            <person name="Robinson-Rechavi M."/>
            <person name="Braasch I."/>
            <person name="Lecointre G."/>
            <person name="Bobe J."/>
            <person name="Postlethwait J.H."/>
            <person name="Berthelot C."/>
            <person name="Roest Crollius H."/>
            <person name="Guiguen Y."/>
        </authorList>
    </citation>
    <scope>NUCLEOTIDE SEQUENCE</scope>
    <source>
        <strain evidence="1">WJC10195</strain>
    </source>
</reference>
<proteinExistence type="predicted"/>
<evidence type="ECO:0000313" key="1">
    <source>
        <dbReference type="EMBL" id="KAJ8348231.1"/>
    </source>
</evidence>
<protein>
    <submittedName>
        <fullName evidence="1">Uncharacterized protein</fullName>
    </submittedName>
</protein>